<dbReference type="EMBL" id="JBBMFS010000003">
    <property type="protein sequence ID" value="MEQ2554498.1"/>
    <property type="molecule type" value="Genomic_DNA"/>
</dbReference>
<dbReference type="Proteomes" id="UP001546774">
    <property type="component" value="Unassembled WGS sequence"/>
</dbReference>
<comment type="caution">
    <text evidence="1">The sequence shown here is derived from an EMBL/GenBank/DDBJ whole genome shotgun (WGS) entry which is preliminary data.</text>
</comment>
<protein>
    <submittedName>
        <fullName evidence="1">CRISPR-associated protein Csn2-St</fullName>
    </submittedName>
</protein>
<proteinExistence type="predicted"/>
<name>A0ABV1H4V8_9FIRM</name>
<sequence length="333" mass="39862">MILQISQIDRTAEINIEPVTQLCGQNIVWKNQILRIIKKYFSGEKYADYEEKNRGIIRLDGEEIGRKYFRLIKYADRASMIETIKIGKTNLLTQCIRYFLNDFDCQQQMSYIDENLTKIYLMLNKMLERNIVNLQLDYQYSDLWDIVQKSEVYLSDSRHIEEASDFELVNLCIDIIKQLLEINPEKTMILWENIDHLLTTEEYEYVVKACEDITKKYDIYFIFTTSLQQYVYVTESTIEDIHVYNAENFIFPEIEKVQNFVNNHYPYYKEWSKEELYKVIKNNVHKIGMKGYLEEDKNIVVLKLINDTFIEKEVKKEQAHLEESSFLLHGNML</sequence>
<evidence type="ECO:0000313" key="2">
    <source>
        <dbReference type="Proteomes" id="UP001546774"/>
    </source>
</evidence>
<dbReference type="Pfam" id="PF16813">
    <property type="entry name" value="Cas_St_Csn2"/>
    <property type="match status" value="1"/>
</dbReference>
<dbReference type="InterPro" id="IPR031820">
    <property type="entry name" value="Cas_St_Csn2"/>
</dbReference>
<gene>
    <name evidence="1" type="primary">csn2-St</name>
    <name evidence="1" type="ORF">WMO37_05615</name>
</gene>
<keyword evidence="2" id="KW-1185">Reference proteome</keyword>
<reference evidence="1" key="1">
    <citation type="submission" date="2024-03" db="EMBL/GenBank/DDBJ databases">
        <title>Human intestinal bacterial collection.</title>
        <authorList>
            <person name="Pauvert C."/>
            <person name="Hitch T.C.A."/>
            <person name="Clavel T."/>
        </authorList>
    </citation>
    <scope>NUCLEOTIDE SEQUENCE [LARGE SCALE GENOMIC DNA]</scope>
    <source>
        <strain evidence="1">CLA-AA-H89B</strain>
    </source>
</reference>
<evidence type="ECO:0000313" key="1">
    <source>
        <dbReference type="EMBL" id="MEQ2554498.1"/>
    </source>
</evidence>
<organism evidence="1 2">
    <name type="scientific">Lachnospira intestinalis</name>
    <dbReference type="NCBI Taxonomy" id="3133158"/>
    <lineage>
        <taxon>Bacteria</taxon>
        <taxon>Bacillati</taxon>
        <taxon>Bacillota</taxon>
        <taxon>Clostridia</taxon>
        <taxon>Lachnospirales</taxon>
        <taxon>Lachnospiraceae</taxon>
        <taxon>Lachnospira</taxon>
    </lineage>
</organism>
<accession>A0ABV1H4V8</accession>